<feature type="domain" description="Glycosyl transferase family 3" evidence="5">
    <location>
        <begin position="75"/>
        <end position="322"/>
    </location>
</feature>
<keyword evidence="4" id="KW-0057">Aromatic amino acid biosynthesis</keyword>
<dbReference type="InterPro" id="IPR000312">
    <property type="entry name" value="Glycosyl_Trfase_fam3"/>
</dbReference>
<dbReference type="PANTHER" id="PTHR43285">
    <property type="entry name" value="ANTHRANILATE PHOSPHORIBOSYLTRANSFERASE"/>
    <property type="match status" value="1"/>
</dbReference>
<dbReference type="RefSeq" id="WP_326847403.1">
    <property type="nucleotide sequence ID" value="NZ_WBOF01000003.1"/>
</dbReference>
<dbReference type="EMBL" id="WBOF01000003">
    <property type="protein sequence ID" value="MQS16730.1"/>
    <property type="molecule type" value="Genomic_DNA"/>
</dbReference>
<keyword evidence="3" id="KW-0028">Amino-acid biosynthesis</keyword>
<keyword evidence="7" id="KW-1185">Reference proteome</keyword>
<protein>
    <recommendedName>
        <fullName evidence="5">Glycosyl transferase family 3 domain-containing protein</fullName>
    </recommendedName>
</protein>
<keyword evidence="2" id="KW-0808">Transferase</keyword>
<gene>
    <name evidence="6" type="ORF">F7Q99_32215</name>
</gene>
<evidence type="ECO:0000313" key="7">
    <source>
        <dbReference type="Proteomes" id="UP000450000"/>
    </source>
</evidence>
<proteinExistence type="predicted"/>
<evidence type="ECO:0000259" key="5">
    <source>
        <dbReference type="Pfam" id="PF00591"/>
    </source>
</evidence>
<name>A0A6N7KYV7_9ACTN</name>
<evidence type="ECO:0000256" key="3">
    <source>
        <dbReference type="ARBA" id="ARBA00022822"/>
    </source>
</evidence>
<evidence type="ECO:0000313" key="6">
    <source>
        <dbReference type="EMBL" id="MQS16730.1"/>
    </source>
</evidence>
<organism evidence="6 7">
    <name type="scientific">Streptomyces kaniharaensis</name>
    <dbReference type="NCBI Taxonomy" id="212423"/>
    <lineage>
        <taxon>Bacteria</taxon>
        <taxon>Bacillati</taxon>
        <taxon>Actinomycetota</taxon>
        <taxon>Actinomycetes</taxon>
        <taxon>Kitasatosporales</taxon>
        <taxon>Streptomycetaceae</taxon>
        <taxon>Streptomyces</taxon>
    </lineage>
</organism>
<dbReference type="GO" id="GO:0005829">
    <property type="term" value="C:cytosol"/>
    <property type="evidence" value="ECO:0007669"/>
    <property type="project" value="TreeGrafter"/>
</dbReference>
<dbReference type="Pfam" id="PF00591">
    <property type="entry name" value="Glycos_transf_3"/>
    <property type="match status" value="1"/>
</dbReference>
<dbReference type="SUPFAM" id="SSF52418">
    <property type="entry name" value="Nucleoside phosphorylase/phosphoribosyltransferase catalytic domain"/>
    <property type="match status" value="1"/>
</dbReference>
<dbReference type="Gene3D" id="3.40.1030.10">
    <property type="entry name" value="Nucleoside phosphorylase/phosphoribosyltransferase catalytic domain"/>
    <property type="match status" value="1"/>
</dbReference>
<dbReference type="InterPro" id="IPR035902">
    <property type="entry name" value="Nuc_phospho_transferase"/>
</dbReference>
<dbReference type="GO" id="GO:0000162">
    <property type="term" value="P:L-tryptophan biosynthetic process"/>
    <property type="evidence" value="ECO:0007669"/>
    <property type="project" value="UniProtKB-KW"/>
</dbReference>
<sequence length="336" mass="35666">MSDVLQTLVRRDAPVDRAAWADFWDRLHGRRLRGGEALAVLASLSTRIPDTATVAAFLGSLEDRAEPLPATWPATVNPVGTGGGPATFNLTTAAVLVAAATGVRIVKTGSRGYRSRYGSIDILERLGIPTARSYAACEDHLDRFNVAFAGGFVYPVELTELARAVLPYGFKQVGRFVNLLGPFLAAVPAQRRLIGVSDHEILGPFQELALTRPVWLLHNPLGIDELVSFTENTVHTGETELTIGPGDLALTGRGTLADLRPAAVDEDPAEHLLALLGGRGPEAAVESICLNAACAALASGLRTDWVQAYRAAREAVAAGAALDLVERLRREVPAGV</sequence>
<evidence type="ECO:0000256" key="4">
    <source>
        <dbReference type="ARBA" id="ARBA00023141"/>
    </source>
</evidence>
<dbReference type="InterPro" id="IPR005940">
    <property type="entry name" value="Anthranilate_Pribosyl_Tfrase"/>
</dbReference>
<keyword evidence="1" id="KW-0328">Glycosyltransferase</keyword>
<dbReference type="Proteomes" id="UP000450000">
    <property type="component" value="Unassembled WGS sequence"/>
</dbReference>
<reference evidence="6 7" key="1">
    <citation type="submission" date="2019-09" db="EMBL/GenBank/DDBJ databases">
        <title>Genome Sequences of Streptomyces kaniharaensis ATCC 21070.</title>
        <authorList>
            <person name="Zhu W."/>
            <person name="De Crecy-Lagard V."/>
            <person name="Richards N.G."/>
        </authorList>
    </citation>
    <scope>NUCLEOTIDE SEQUENCE [LARGE SCALE GENOMIC DNA]</scope>
    <source>
        <strain evidence="6 7">SF-557</strain>
    </source>
</reference>
<comment type="caution">
    <text evidence="6">The sequence shown here is derived from an EMBL/GenBank/DDBJ whole genome shotgun (WGS) entry which is preliminary data.</text>
</comment>
<dbReference type="GO" id="GO:0004048">
    <property type="term" value="F:anthranilate phosphoribosyltransferase activity"/>
    <property type="evidence" value="ECO:0007669"/>
    <property type="project" value="InterPro"/>
</dbReference>
<evidence type="ECO:0000256" key="2">
    <source>
        <dbReference type="ARBA" id="ARBA00022679"/>
    </source>
</evidence>
<keyword evidence="3" id="KW-0822">Tryptophan biosynthesis</keyword>
<dbReference type="PANTHER" id="PTHR43285:SF2">
    <property type="entry name" value="ANTHRANILATE PHOSPHORIBOSYLTRANSFERASE"/>
    <property type="match status" value="1"/>
</dbReference>
<evidence type="ECO:0000256" key="1">
    <source>
        <dbReference type="ARBA" id="ARBA00022676"/>
    </source>
</evidence>
<accession>A0A6N7KYV7</accession>
<dbReference type="AlphaFoldDB" id="A0A6N7KYV7"/>